<dbReference type="NCBIfam" id="TIGR02220">
    <property type="entry name" value="phg_TIGR02220"/>
    <property type="match status" value="1"/>
</dbReference>
<gene>
    <name evidence="3" type="ORF">BU607_08460</name>
</gene>
<organism evidence="3 4">
    <name type="scientific">Staphylococcus auricularis</name>
    <dbReference type="NCBI Taxonomy" id="29379"/>
    <lineage>
        <taxon>Bacteria</taxon>
        <taxon>Bacillati</taxon>
        <taxon>Bacillota</taxon>
        <taxon>Bacilli</taxon>
        <taxon>Bacillales</taxon>
        <taxon>Staphylococcaceae</taxon>
        <taxon>Staphylococcus</taxon>
    </lineage>
</organism>
<dbReference type="InterPro" id="IPR011741">
    <property type="entry name" value="Phg_2220_C"/>
</dbReference>
<reference evidence="3 4" key="1">
    <citation type="journal article" date="2016" name="Front. Microbiol.">
        <title>Comprehensive Phylogenetic Analysis of Bovine Non-aureus Staphylococci Species Based on Whole-Genome Sequencing.</title>
        <authorList>
            <person name="Naushad S."/>
            <person name="Barkema H.W."/>
            <person name="Luby C."/>
            <person name="Condas L.A."/>
            <person name="Nobrega D.B."/>
            <person name="Carson D.A."/>
            <person name="De Buck J."/>
        </authorList>
    </citation>
    <scope>NUCLEOTIDE SEQUENCE [LARGE SCALE GENOMIC DNA]</scope>
    <source>
        <strain evidence="3 4">SNUC 993</strain>
    </source>
</reference>
<proteinExistence type="predicted"/>
<feature type="region of interest" description="Disordered" evidence="1">
    <location>
        <begin position="123"/>
        <end position="146"/>
    </location>
</feature>
<dbReference type="RefSeq" id="WP_107398288.1">
    <property type="nucleotide sequence ID" value="NZ_PZDI01000043.1"/>
</dbReference>
<comment type="caution">
    <text evidence="3">The sequence shown here is derived from an EMBL/GenBank/DDBJ whole genome shotgun (WGS) entry which is preliminary data.</text>
</comment>
<name>A0ABX5IED1_9STAP</name>
<evidence type="ECO:0000313" key="4">
    <source>
        <dbReference type="Proteomes" id="UP000242694"/>
    </source>
</evidence>
<evidence type="ECO:0000313" key="3">
    <source>
        <dbReference type="EMBL" id="PTH16547.1"/>
    </source>
</evidence>
<protein>
    <submittedName>
        <fullName evidence="3">Replication protein</fullName>
    </submittedName>
</protein>
<evidence type="ECO:0000256" key="1">
    <source>
        <dbReference type="SAM" id="MobiDB-lite"/>
    </source>
</evidence>
<sequence length="248" mass="28733">MGIIRAKKTSGNYFIASKHYVEDETLSWKAKGLMTYLFSKPDHWKVHQNQLVKVSTDGKDSVRAIINELIAKGYMTRDISKKDNGCFDGYEYTLYENPRVRKMEVAKMEVAKMGVAKMGVAKSDTSNNDLSNNDLSNNDLSNNDSRVDHGTYKEIIEYLNKETDKHFNFKAKANQELIKARFNEGYEKADFFKVIDNKVSEWLDVDKMKDYLQPSTLFRKSNFDKYLNQTVKQPTKEANVLDKLMKEE</sequence>
<feature type="domain" description="Phage conserved hypothetical protein C-terminal" evidence="2">
    <location>
        <begin position="155"/>
        <end position="228"/>
    </location>
</feature>
<dbReference type="Proteomes" id="UP000242694">
    <property type="component" value="Unassembled WGS sequence"/>
</dbReference>
<evidence type="ECO:0000259" key="2">
    <source>
        <dbReference type="Pfam" id="PF09524"/>
    </source>
</evidence>
<accession>A0ABX5IED1</accession>
<feature type="compositionally biased region" description="Low complexity" evidence="1">
    <location>
        <begin position="123"/>
        <end position="144"/>
    </location>
</feature>
<keyword evidence="4" id="KW-1185">Reference proteome</keyword>
<dbReference type="EMBL" id="PZDI01000043">
    <property type="protein sequence ID" value="PTH16547.1"/>
    <property type="molecule type" value="Genomic_DNA"/>
</dbReference>
<dbReference type="Pfam" id="PF09524">
    <property type="entry name" value="Phg_2220_C"/>
    <property type="match status" value="1"/>
</dbReference>